<sequence>MIMVFHMAGLGTTEIAHMTGRCAQTIRRVIHPPPPTTCKLPGPKSLLSDRDIRRIVRAAAAGEPSAAMLKHELNISGSVRTIQRTLARVDWLEYTKMVNTLPLTAEDMLDRVAWEKSMLPLKLPMVLMDYNTIGATSAFQHVRLSEDKKAKFQSWYGVLSVPLVSQILSCWWGDTIRKTIFTQFLRIFSLLHT</sequence>
<dbReference type="AlphaFoldDB" id="F0WNE7"/>
<accession>F0WNE7</accession>
<name>F0WNE7_9STRA</name>
<proteinExistence type="predicted"/>
<reference evidence="1" key="2">
    <citation type="submission" date="2011-02" db="EMBL/GenBank/DDBJ databases">
        <authorList>
            <person name="MacLean D."/>
        </authorList>
    </citation>
    <scope>NUCLEOTIDE SEQUENCE</scope>
</reference>
<evidence type="ECO:0000313" key="1">
    <source>
        <dbReference type="EMBL" id="CCA22838.1"/>
    </source>
</evidence>
<dbReference type="EMBL" id="FR824215">
    <property type="protein sequence ID" value="CCA22838.1"/>
    <property type="molecule type" value="Genomic_DNA"/>
</dbReference>
<gene>
    <name evidence="1" type="primary">AlNc14C170G7974</name>
    <name evidence="1" type="ORF">ALNC14_089810</name>
</gene>
<protein>
    <submittedName>
        <fullName evidence="1">AlNc14C170G7974 protein</fullName>
    </submittedName>
</protein>
<dbReference type="InterPro" id="IPR036388">
    <property type="entry name" value="WH-like_DNA-bd_sf"/>
</dbReference>
<reference evidence="1" key="1">
    <citation type="journal article" date="2011" name="PLoS Biol.">
        <title>Gene gain and loss during evolution of obligate parasitism in the white rust pathogen of Arabidopsis thaliana.</title>
        <authorList>
            <person name="Kemen E."/>
            <person name="Gardiner A."/>
            <person name="Schultz-Larsen T."/>
            <person name="Kemen A.C."/>
            <person name="Balmuth A.L."/>
            <person name="Robert-Seilaniantz A."/>
            <person name="Bailey K."/>
            <person name="Holub E."/>
            <person name="Studholme D.J."/>
            <person name="Maclean D."/>
            <person name="Jones J.D."/>
        </authorList>
    </citation>
    <scope>NUCLEOTIDE SEQUENCE</scope>
</reference>
<organism evidence="1">
    <name type="scientific">Albugo laibachii Nc14</name>
    <dbReference type="NCBI Taxonomy" id="890382"/>
    <lineage>
        <taxon>Eukaryota</taxon>
        <taxon>Sar</taxon>
        <taxon>Stramenopiles</taxon>
        <taxon>Oomycota</taxon>
        <taxon>Peronosporomycetes</taxon>
        <taxon>Albuginales</taxon>
        <taxon>Albuginaceae</taxon>
        <taxon>Albugo</taxon>
    </lineage>
</organism>
<dbReference type="Gene3D" id="1.10.10.10">
    <property type="entry name" value="Winged helix-like DNA-binding domain superfamily/Winged helix DNA-binding domain"/>
    <property type="match status" value="1"/>
</dbReference>
<dbReference type="HOGENOM" id="CLU_1411119_0_0_1"/>